<keyword evidence="3" id="KW-1185">Reference proteome</keyword>
<feature type="compositionally biased region" description="Polar residues" evidence="1">
    <location>
        <begin position="348"/>
        <end position="365"/>
    </location>
</feature>
<accession>A0A0D8XKD4</accession>
<gene>
    <name evidence="2" type="ORF">DICVIV_09686</name>
</gene>
<organism evidence="2 3">
    <name type="scientific">Dictyocaulus viviparus</name>
    <name type="common">Bovine lungworm</name>
    <dbReference type="NCBI Taxonomy" id="29172"/>
    <lineage>
        <taxon>Eukaryota</taxon>
        <taxon>Metazoa</taxon>
        <taxon>Ecdysozoa</taxon>
        <taxon>Nematoda</taxon>
        <taxon>Chromadorea</taxon>
        <taxon>Rhabditida</taxon>
        <taxon>Rhabditina</taxon>
        <taxon>Rhabditomorpha</taxon>
        <taxon>Strongyloidea</taxon>
        <taxon>Metastrongylidae</taxon>
        <taxon>Dictyocaulus</taxon>
    </lineage>
</organism>
<dbReference type="OrthoDB" id="10678869at2759"/>
<dbReference type="EMBL" id="KN716485">
    <property type="protein sequence ID" value="KJH44289.1"/>
    <property type="molecule type" value="Genomic_DNA"/>
</dbReference>
<reference evidence="2 3" key="1">
    <citation type="submission" date="2013-11" db="EMBL/GenBank/DDBJ databases">
        <title>Draft genome of the bovine lungworm Dictyocaulus viviparus.</title>
        <authorList>
            <person name="Mitreva M."/>
        </authorList>
    </citation>
    <scope>NUCLEOTIDE SEQUENCE [LARGE SCALE GENOMIC DNA]</scope>
    <source>
        <strain evidence="2 3">HannoverDv2000</strain>
    </source>
</reference>
<dbReference type="Proteomes" id="UP000053766">
    <property type="component" value="Unassembled WGS sequence"/>
</dbReference>
<feature type="region of interest" description="Disordered" evidence="1">
    <location>
        <begin position="81"/>
        <end position="103"/>
    </location>
</feature>
<feature type="compositionally biased region" description="Pro residues" evidence="1">
    <location>
        <begin position="328"/>
        <end position="344"/>
    </location>
</feature>
<feature type="region of interest" description="Disordered" evidence="1">
    <location>
        <begin position="325"/>
        <end position="365"/>
    </location>
</feature>
<reference evidence="3" key="2">
    <citation type="journal article" date="2016" name="Sci. Rep.">
        <title>Dictyocaulus viviparus genome, variome and transcriptome elucidate lungworm biology and support future intervention.</title>
        <authorList>
            <person name="McNulty S.N."/>
            <person name="Strube C."/>
            <person name="Rosa B.A."/>
            <person name="Martin J.C."/>
            <person name="Tyagi R."/>
            <person name="Choi Y.J."/>
            <person name="Wang Q."/>
            <person name="Hallsworth Pepin K."/>
            <person name="Zhang X."/>
            <person name="Ozersky P."/>
            <person name="Wilson R.K."/>
            <person name="Sternberg P.W."/>
            <person name="Gasser R.B."/>
            <person name="Mitreva M."/>
        </authorList>
    </citation>
    <scope>NUCLEOTIDE SEQUENCE [LARGE SCALE GENOMIC DNA]</scope>
    <source>
        <strain evidence="3">HannoverDv2000</strain>
    </source>
</reference>
<evidence type="ECO:0000313" key="2">
    <source>
        <dbReference type="EMBL" id="KJH44289.1"/>
    </source>
</evidence>
<evidence type="ECO:0000256" key="1">
    <source>
        <dbReference type="SAM" id="MobiDB-lite"/>
    </source>
</evidence>
<sequence>MEKSFTNPETSTSSSSNGPLQSFLQHAMSAIIAIFFALRIFIFSSSERDLEASGEEESPPLILNQMGPSSVVSLLSTDDLPISSSQEQDNQPPPPPPLPMLLQQSALPPFLDTINEEESDDLRSLSSASFASPKTIFNRSLSSERIDSFCSSSSVLSDSEYFSPVAKSPQHFKHVPSESKGNAAVTSTYVLKPFTVSREETNGLLKELARLGQDIQTRSINGAEVRTPNSGKRSIISRVAREMSHKLDIPMMDEQVDTDRDQEEELVYSEQQVKSSNMDDNLSLNSVSINLNSTKDNLLDLSITSNPTIDEKSAMENTILRDVVRPSVRPPSPPHDLPPPPPDLASPVQASTPSSSLRTTESQYHFSSNDNGKVFVQTQHLNHAADTPQLAQSKVVSPSTLFASVMNASGRTFASSYDRSGACSFFYYTVFLIEINIITRILATKLIQSKSRDISKLS</sequence>
<proteinExistence type="predicted"/>
<protein>
    <submittedName>
        <fullName evidence="2">Uncharacterized protein</fullName>
    </submittedName>
</protein>
<dbReference type="AlphaFoldDB" id="A0A0D8XKD4"/>
<evidence type="ECO:0000313" key="3">
    <source>
        <dbReference type="Proteomes" id="UP000053766"/>
    </source>
</evidence>
<name>A0A0D8XKD4_DICVI</name>